<dbReference type="EMBL" id="BMAU01021004">
    <property type="protein sequence ID" value="GFX86198.1"/>
    <property type="molecule type" value="Genomic_DNA"/>
</dbReference>
<accession>A0A8X6R0N1</accession>
<reference evidence="1" key="1">
    <citation type="submission" date="2020-08" db="EMBL/GenBank/DDBJ databases">
        <title>Multicomponent nature underlies the extraordinary mechanical properties of spider dragline silk.</title>
        <authorList>
            <person name="Kono N."/>
            <person name="Nakamura H."/>
            <person name="Mori M."/>
            <person name="Yoshida Y."/>
            <person name="Ohtoshi R."/>
            <person name="Malay A.D."/>
            <person name="Moran D.A.P."/>
            <person name="Tomita M."/>
            <person name="Numata K."/>
            <person name="Arakawa K."/>
        </authorList>
    </citation>
    <scope>NUCLEOTIDE SEQUENCE</scope>
</reference>
<keyword evidence="2" id="KW-1185">Reference proteome</keyword>
<comment type="caution">
    <text evidence="1">The sequence shown here is derived from an EMBL/GenBank/DDBJ whole genome shotgun (WGS) entry which is preliminary data.</text>
</comment>
<sequence length="95" mass="11313">MSFERFSEMQRITTRSFSCEKKHTACGYCKLVPLKDTPWRSTFGWKRRFSGGKNPAYVIDVFSPNAQIWYPQTRLYGKKLELRFGHLFFPLPNHF</sequence>
<name>A0A8X6R0N1_TRICX</name>
<dbReference type="AlphaFoldDB" id="A0A8X6R0N1"/>
<protein>
    <submittedName>
        <fullName evidence="1">Uncharacterized protein</fullName>
    </submittedName>
</protein>
<dbReference type="Proteomes" id="UP000887159">
    <property type="component" value="Unassembled WGS sequence"/>
</dbReference>
<gene>
    <name evidence="1" type="ORF">TNCV_2560801</name>
</gene>
<evidence type="ECO:0000313" key="1">
    <source>
        <dbReference type="EMBL" id="GFX86198.1"/>
    </source>
</evidence>
<proteinExistence type="predicted"/>
<organism evidence="1 2">
    <name type="scientific">Trichonephila clavipes</name>
    <name type="common">Golden silk orbweaver</name>
    <name type="synonym">Nephila clavipes</name>
    <dbReference type="NCBI Taxonomy" id="2585209"/>
    <lineage>
        <taxon>Eukaryota</taxon>
        <taxon>Metazoa</taxon>
        <taxon>Ecdysozoa</taxon>
        <taxon>Arthropoda</taxon>
        <taxon>Chelicerata</taxon>
        <taxon>Arachnida</taxon>
        <taxon>Araneae</taxon>
        <taxon>Araneomorphae</taxon>
        <taxon>Entelegynae</taxon>
        <taxon>Araneoidea</taxon>
        <taxon>Nephilidae</taxon>
        <taxon>Trichonephila</taxon>
    </lineage>
</organism>
<evidence type="ECO:0000313" key="2">
    <source>
        <dbReference type="Proteomes" id="UP000887159"/>
    </source>
</evidence>